<dbReference type="EMBL" id="CP036282">
    <property type="protein sequence ID" value="QDL52810.1"/>
    <property type="molecule type" value="Genomic_DNA"/>
</dbReference>
<dbReference type="AlphaFoldDB" id="A0A515EJJ7"/>
<organism evidence="2 3">
    <name type="scientific">Rhodoferax aquaticus</name>
    <dbReference type="NCBI Taxonomy" id="2527691"/>
    <lineage>
        <taxon>Bacteria</taxon>
        <taxon>Pseudomonadati</taxon>
        <taxon>Pseudomonadota</taxon>
        <taxon>Betaproteobacteria</taxon>
        <taxon>Burkholderiales</taxon>
        <taxon>Comamonadaceae</taxon>
        <taxon>Rhodoferax</taxon>
    </lineage>
</organism>
<evidence type="ECO:0000259" key="1">
    <source>
        <dbReference type="Pfam" id="PF13175"/>
    </source>
</evidence>
<evidence type="ECO:0000313" key="3">
    <source>
        <dbReference type="Proteomes" id="UP000317365"/>
    </source>
</evidence>
<proteinExistence type="predicted"/>
<dbReference type="Proteomes" id="UP000317365">
    <property type="component" value="Chromosome"/>
</dbReference>
<dbReference type="Pfam" id="PF13175">
    <property type="entry name" value="AAA_15"/>
    <property type="match status" value="1"/>
</dbReference>
<keyword evidence="3" id="KW-1185">Reference proteome</keyword>
<dbReference type="InterPro" id="IPR051396">
    <property type="entry name" value="Bact_Antivir_Def_Nuclease"/>
</dbReference>
<accession>A0A515EJJ7</accession>
<sequence length="603" mass="66910">MGTEMHISHLKIANYKSFFQPTEFEFGPGFNILLGANSSGKTSVLEAIALHELSDTPHLSTLNSNEPGHVPTEKSEVELTISVSTQELKSLAYPVSDVYLGVGNAPGHLYCNDFDLIRQRLSSTQQELSFKLQINSPVAARLQFRDWPATWRTFGTNTKFSAINLSDFSSFVVTNNAEELRQIWQKLPQKIYRFSSERNIKPICGHFANGELLPNSENLAYCINYLQSNNSNLFDQLNKLLHRVFPTIYWVAAPPNGNNQFELRVHSAPTHLNRGDLAVPINRVGTGIGNALAILYVALTAQTQRLILLEEPNSFLHPRALRELLSILAEVGSKHQFFITTHSSDVLRTVDATTVTLMEHDGQQTTVKQTVGKKLNELRAGLLDLGISLTDLHGCDKVLWVEGETEAAVFPLLLRKYFPEHAQGIATLPLHATGDLESKKISPKTIANIYSKLSSSSFLAPPMVAIALDRESRRKEQITQIEADCAGVVHFLPVTMLEDYFLHADAISAVLSTSLDREISTSTVAEALERLGKGLDCLLQPRNASSNAIHAAKLLNAVFREVGTLEYHKTSHGPQIVKWLLANASDRLDPLQVWLVQVIQIKT</sequence>
<feature type="domain" description="Endonuclease GajA/Old nuclease/RecF-like AAA" evidence="1">
    <location>
        <begin position="5"/>
        <end position="345"/>
    </location>
</feature>
<gene>
    <name evidence="2" type="ORF">EXZ61_00685</name>
</gene>
<dbReference type="InterPro" id="IPR041685">
    <property type="entry name" value="AAA_GajA/Old/RecF-like"/>
</dbReference>
<reference evidence="3" key="1">
    <citation type="submission" date="2019-02" db="EMBL/GenBank/DDBJ databases">
        <title>Complete genome sequence of Rhodoferax sp. Gr-4.</title>
        <authorList>
            <person name="Jin L."/>
        </authorList>
    </citation>
    <scope>NUCLEOTIDE SEQUENCE [LARGE SCALE GENOMIC DNA]</scope>
    <source>
        <strain evidence="3">Gr-4</strain>
    </source>
</reference>
<protein>
    <recommendedName>
        <fullName evidence="1">Endonuclease GajA/Old nuclease/RecF-like AAA domain-containing protein</fullName>
    </recommendedName>
</protein>
<dbReference type="SUPFAM" id="SSF52540">
    <property type="entry name" value="P-loop containing nucleoside triphosphate hydrolases"/>
    <property type="match status" value="1"/>
</dbReference>
<dbReference type="PANTHER" id="PTHR43581">
    <property type="entry name" value="ATP/GTP PHOSPHATASE"/>
    <property type="match status" value="1"/>
</dbReference>
<dbReference type="PANTHER" id="PTHR43581:SF4">
    <property type="entry name" value="ATP_GTP PHOSPHATASE"/>
    <property type="match status" value="1"/>
</dbReference>
<dbReference type="KEGG" id="rhg:EXZ61_00685"/>
<evidence type="ECO:0000313" key="2">
    <source>
        <dbReference type="EMBL" id="QDL52810.1"/>
    </source>
</evidence>
<name>A0A515EJJ7_9BURK</name>
<dbReference type="Gene3D" id="3.40.50.300">
    <property type="entry name" value="P-loop containing nucleotide triphosphate hydrolases"/>
    <property type="match status" value="1"/>
</dbReference>
<reference evidence="3" key="2">
    <citation type="journal article" date="2020" name="Int. J. Syst. Evol. Microbiol.">
        <title>Genomic insights into a novel species Rhodoferax aquaticus sp. nov., isolated from freshwater.</title>
        <authorList>
            <person name="Li T."/>
            <person name="Zhuo Y."/>
            <person name="Jin C.Z."/>
            <person name="Wu X."/>
            <person name="Ko S.R."/>
            <person name="Jin F.J."/>
            <person name="Ahn C.Y."/>
            <person name="Oh H.M."/>
            <person name="Lee H.G."/>
            <person name="Jin L."/>
        </authorList>
    </citation>
    <scope>NUCLEOTIDE SEQUENCE [LARGE SCALE GENOMIC DNA]</scope>
    <source>
        <strain evidence="3">Gr-4</strain>
    </source>
</reference>
<dbReference type="InterPro" id="IPR027417">
    <property type="entry name" value="P-loop_NTPase"/>
</dbReference>